<evidence type="ECO:0000259" key="2">
    <source>
        <dbReference type="Pfam" id="PF03372"/>
    </source>
</evidence>
<protein>
    <recommendedName>
        <fullName evidence="2">Endonuclease/exonuclease/phosphatase domain-containing protein</fullName>
    </recommendedName>
</protein>
<evidence type="ECO:0000313" key="3">
    <source>
        <dbReference type="EMBL" id="KAH0898059.1"/>
    </source>
</evidence>
<accession>A0ABQ8AZT8</accession>
<feature type="compositionally biased region" description="Basic and acidic residues" evidence="1">
    <location>
        <begin position="109"/>
        <end position="121"/>
    </location>
</feature>
<dbReference type="EMBL" id="JAGKQM010000012">
    <property type="protein sequence ID" value="KAH0898059.1"/>
    <property type="molecule type" value="Genomic_DNA"/>
</dbReference>
<dbReference type="Pfam" id="PF03372">
    <property type="entry name" value="Exo_endo_phos"/>
    <property type="match status" value="1"/>
</dbReference>
<evidence type="ECO:0000313" key="4">
    <source>
        <dbReference type="Proteomes" id="UP000824890"/>
    </source>
</evidence>
<comment type="caution">
    <text evidence="3">The sequence shown here is derived from an EMBL/GenBank/DDBJ whole genome shotgun (WGS) entry which is preliminary data.</text>
</comment>
<dbReference type="SUPFAM" id="SSF56219">
    <property type="entry name" value="DNase I-like"/>
    <property type="match status" value="1"/>
</dbReference>
<feature type="domain" description="Endonuclease/exonuclease/phosphatase" evidence="2">
    <location>
        <begin position="243"/>
        <end position="370"/>
    </location>
</feature>
<dbReference type="PANTHER" id="PTHR33710:SF86">
    <property type="entry name" value="VIRAL MOVEMENT PROTEIN"/>
    <property type="match status" value="1"/>
</dbReference>
<sequence length="499" mass="56559">MVIQKHFAPRRSRSAESKGRRTSRPSRSTRQWRVASSKSSIEPPKFIENPTAAKAETSSEDASTATQALETSSEDASRQDQDGTTVPEITEANEGGEALSETTNAADSELMHKKTSTESKVAKSPPNMKQVISLDRHSGYSMVHVYHEQDRSSPTTDGTAEEDSESPFFLVNNRKETRIQPNNSRRISSALPFGWKYTSNSEHHDNARIIVVWHPSVTVTVYQASSQAITCGIFISAENINFTVTFIYAKNLAEDRQELWRDLAHLNSTTPLARSPWAVVGDFNQILRTDQNSNHLSVEVDTTGMDDFNLALQDAELFEARCNGLNFSWWNNQDDNPISKKIDHALINQAWGQKFPDAFCDFLEPQQSDHAPCLFKMPSIARRVTKPFKFFHHVIDHPEYLNSVKEGWNCESIVGSMQFKLVRSMKLMKKVLRKLNSTHYSGITQRVKDQAAKVIALQRQLLTAPDPATARLEHEERTKWNTLAKAEEKFYRQRSRGCR</sequence>
<proteinExistence type="predicted"/>
<dbReference type="InterPro" id="IPR005135">
    <property type="entry name" value="Endo/exonuclease/phosphatase"/>
</dbReference>
<dbReference type="Gene3D" id="3.60.10.10">
    <property type="entry name" value="Endonuclease/exonuclease/phosphatase"/>
    <property type="match status" value="1"/>
</dbReference>
<feature type="compositionally biased region" description="Polar residues" evidence="1">
    <location>
        <begin position="60"/>
        <end position="71"/>
    </location>
</feature>
<keyword evidence="4" id="KW-1185">Reference proteome</keyword>
<evidence type="ECO:0000256" key="1">
    <source>
        <dbReference type="SAM" id="MobiDB-lite"/>
    </source>
</evidence>
<dbReference type="Proteomes" id="UP000824890">
    <property type="component" value="Unassembled WGS sequence"/>
</dbReference>
<dbReference type="PANTHER" id="PTHR33710">
    <property type="entry name" value="BNAC02G09200D PROTEIN"/>
    <property type="match status" value="1"/>
</dbReference>
<dbReference type="InterPro" id="IPR036691">
    <property type="entry name" value="Endo/exonu/phosph_ase_sf"/>
</dbReference>
<name>A0ABQ8AZT8_BRANA</name>
<gene>
    <name evidence="3" type="ORF">HID58_047627</name>
</gene>
<feature type="region of interest" description="Disordered" evidence="1">
    <location>
        <begin position="1"/>
        <end position="128"/>
    </location>
</feature>
<reference evidence="3 4" key="1">
    <citation type="submission" date="2021-05" db="EMBL/GenBank/DDBJ databases">
        <title>Genome Assembly of Synthetic Allotetraploid Brassica napus Reveals Homoeologous Exchanges between Subgenomes.</title>
        <authorList>
            <person name="Davis J.T."/>
        </authorList>
    </citation>
    <scope>NUCLEOTIDE SEQUENCE [LARGE SCALE GENOMIC DNA]</scope>
    <source>
        <strain evidence="4">cv. Da-Ae</strain>
        <tissue evidence="3">Seedling</tissue>
    </source>
</reference>
<organism evidence="3 4">
    <name type="scientific">Brassica napus</name>
    <name type="common">Rape</name>
    <dbReference type="NCBI Taxonomy" id="3708"/>
    <lineage>
        <taxon>Eukaryota</taxon>
        <taxon>Viridiplantae</taxon>
        <taxon>Streptophyta</taxon>
        <taxon>Embryophyta</taxon>
        <taxon>Tracheophyta</taxon>
        <taxon>Spermatophyta</taxon>
        <taxon>Magnoliopsida</taxon>
        <taxon>eudicotyledons</taxon>
        <taxon>Gunneridae</taxon>
        <taxon>Pentapetalae</taxon>
        <taxon>rosids</taxon>
        <taxon>malvids</taxon>
        <taxon>Brassicales</taxon>
        <taxon>Brassicaceae</taxon>
        <taxon>Brassiceae</taxon>
        <taxon>Brassica</taxon>
    </lineage>
</organism>